<keyword evidence="7" id="KW-0508">mRNA splicing</keyword>
<dbReference type="Pfam" id="PF05843">
    <property type="entry name" value="Suf"/>
    <property type="match status" value="1"/>
</dbReference>
<dbReference type="GO" id="GO:0046540">
    <property type="term" value="C:U4/U6 x U5 tri-snRNP complex"/>
    <property type="evidence" value="ECO:0007669"/>
    <property type="project" value="TreeGrafter"/>
</dbReference>
<dbReference type="InterPro" id="IPR012677">
    <property type="entry name" value="Nucleotide-bd_a/b_plait_sf"/>
</dbReference>
<dbReference type="PANTHER" id="PTHR13007">
    <property type="entry name" value="PRE-MRNA SPLICING FACTOR-RELATED"/>
    <property type="match status" value="1"/>
</dbReference>
<evidence type="ECO:0000313" key="13">
    <source>
        <dbReference type="Proteomes" id="UP000095283"/>
    </source>
</evidence>
<evidence type="ECO:0000256" key="5">
    <source>
        <dbReference type="ARBA" id="ARBA00022728"/>
    </source>
</evidence>
<feature type="compositionally biased region" description="Polar residues" evidence="11">
    <location>
        <begin position="1045"/>
        <end position="1072"/>
    </location>
</feature>
<feature type="domain" description="RRM" evidence="12">
    <location>
        <begin position="875"/>
        <end position="949"/>
    </location>
</feature>
<dbReference type="Gene3D" id="1.20.940.10">
    <property type="entry name" value="Functional domain of the splicing factor Prp18"/>
    <property type="match status" value="1"/>
</dbReference>
<dbReference type="SMART" id="SM00500">
    <property type="entry name" value="SFM"/>
    <property type="match status" value="1"/>
</dbReference>
<dbReference type="InterPro" id="IPR036285">
    <property type="entry name" value="PRP4-like_sf"/>
</dbReference>
<dbReference type="InterPro" id="IPR014906">
    <property type="entry name" value="PRP4-like"/>
</dbReference>
<reference evidence="14" key="1">
    <citation type="submission" date="2016-11" db="UniProtKB">
        <authorList>
            <consortium name="WormBaseParasite"/>
        </authorList>
    </citation>
    <scope>IDENTIFICATION</scope>
</reference>
<organism evidence="13 14">
    <name type="scientific">Heterorhabditis bacteriophora</name>
    <name type="common">Entomopathogenic nematode worm</name>
    <dbReference type="NCBI Taxonomy" id="37862"/>
    <lineage>
        <taxon>Eukaryota</taxon>
        <taxon>Metazoa</taxon>
        <taxon>Ecdysozoa</taxon>
        <taxon>Nematoda</taxon>
        <taxon>Chromadorea</taxon>
        <taxon>Rhabditida</taxon>
        <taxon>Rhabditina</taxon>
        <taxon>Rhabditomorpha</taxon>
        <taxon>Strongyloidea</taxon>
        <taxon>Heterorhabditidae</taxon>
        <taxon>Heterorhabditis</taxon>
    </lineage>
</organism>
<dbReference type="Pfam" id="PF08799">
    <property type="entry name" value="PRP4"/>
    <property type="match status" value="1"/>
</dbReference>
<keyword evidence="6" id="KW-0677">Repeat</keyword>
<evidence type="ECO:0000256" key="9">
    <source>
        <dbReference type="ARBA" id="ARBA00031388"/>
    </source>
</evidence>
<dbReference type="Pfam" id="PF02840">
    <property type="entry name" value="Prp18"/>
    <property type="match status" value="1"/>
</dbReference>
<evidence type="ECO:0000256" key="2">
    <source>
        <dbReference type="ARBA" id="ARBA00008137"/>
    </source>
</evidence>
<dbReference type="GO" id="GO:0000350">
    <property type="term" value="P:generation of catalytic spliceosome for second transesterification step"/>
    <property type="evidence" value="ECO:0007669"/>
    <property type="project" value="TreeGrafter"/>
</dbReference>
<evidence type="ECO:0000256" key="6">
    <source>
        <dbReference type="ARBA" id="ARBA00022737"/>
    </source>
</evidence>
<evidence type="ECO:0000256" key="8">
    <source>
        <dbReference type="ARBA" id="ARBA00023242"/>
    </source>
</evidence>
<dbReference type="WBParaSite" id="Hba_03541">
    <property type="protein sequence ID" value="Hba_03541"/>
    <property type="gene ID" value="Hba_03541"/>
</dbReference>
<dbReference type="AlphaFoldDB" id="A0A1I7WEZ9"/>
<dbReference type="SUPFAM" id="SSF54928">
    <property type="entry name" value="RNA-binding domain, RBD"/>
    <property type="match status" value="1"/>
</dbReference>
<evidence type="ECO:0000256" key="1">
    <source>
        <dbReference type="ARBA" id="ARBA00004123"/>
    </source>
</evidence>
<feature type="compositionally biased region" description="Basic and acidic residues" evidence="11">
    <location>
        <begin position="759"/>
        <end position="783"/>
    </location>
</feature>
<dbReference type="InterPro" id="IPR011990">
    <property type="entry name" value="TPR-like_helical_dom_sf"/>
</dbReference>
<dbReference type="GO" id="GO:0071021">
    <property type="term" value="C:U2-type post-spliceosomal complex"/>
    <property type="evidence" value="ECO:0007669"/>
    <property type="project" value="TreeGrafter"/>
</dbReference>
<dbReference type="InterPro" id="IPR035979">
    <property type="entry name" value="RBD_domain_sf"/>
</dbReference>
<dbReference type="Proteomes" id="UP000095283">
    <property type="component" value="Unplaced"/>
</dbReference>
<feature type="region of interest" description="Disordered" evidence="11">
    <location>
        <begin position="54"/>
        <end position="86"/>
    </location>
</feature>
<keyword evidence="10" id="KW-0694">RNA-binding</keyword>
<dbReference type="InterPro" id="IPR008847">
    <property type="entry name" value="Suf"/>
</dbReference>
<dbReference type="SMART" id="SM00360">
    <property type="entry name" value="RRM"/>
    <property type="match status" value="1"/>
</dbReference>
<dbReference type="PANTHER" id="PTHR13007:SF19">
    <property type="entry name" value="PRE-MRNA-SPLICING FACTOR 18"/>
    <property type="match status" value="1"/>
</dbReference>
<evidence type="ECO:0000256" key="11">
    <source>
        <dbReference type="SAM" id="MobiDB-lite"/>
    </source>
</evidence>
<keyword evidence="5" id="KW-0747">Spliceosome</keyword>
<dbReference type="GO" id="GO:0005682">
    <property type="term" value="C:U5 snRNP"/>
    <property type="evidence" value="ECO:0007669"/>
    <property type="project" value="TreeGrafter"/>
</dbReference>
<proteinExistence type="inferred from homology"/>
<dbReference type="Pfam" id="PF00076">
    <property type="entry name" value="RRM_1"/>
    <property type="match status" value="1"/>
</dbReference>
<accession>A0A1I7WEZ9</accession>
<dbReference type="InterPro" id="IPR004098">
    <property type="entry name" value="Prp18"/>
</dbReference>
<evidence type="ECO:0000259" key="12">
    <source>
        <dbReference type="PROSITE" id="PS50102"/>
    </source>
</evidence>
<feature type="compositionally biased region" description="Low complexity" evidence="11">
    <location>
        <begin position="60"/>
        <end position="83"/>
    </location>
</feature>
<dbReference type="SUPFAM" id="SSF158230">
    <property type="entry name" value="PRP4-like"/>
    <property type="match status" value="1"/>
</dbReference>
<evidence type="ECO:0000256" key="10">
    <source>
        <dbReference type="PROSITE-ProRule" id="PRU00176"/>
    </source>
</evidence>
<dbReference type="Gene3D" id="4.10.280.110">
    <property type="entry name" value="Pre-mRNA processing factor 4 domain"/>
    <property type="match status" value="1"/>
</dbReference>
<evidence type="ECO:0000256" key="7">
    <source>
        <dbReference type="ARBA" id="ARBA00023187"/>
    </source>
</evidence>
<comment type="subcellular location">
    <subcellularLocation>
        <location evidence="1">Nucleus</location>
    </subcellularLocation>
</comment>
<dbReference type="SMART" id="SM00386">
    <property type="entry name" value="HAT"/>
    <property type="match status" value="6"/>
</dbReference>
<dbReference type="InterPro" id="IPR003107">
    <property type="entry name" value="HAT"/>
</dbReference>
<dbReference type="SUPFAM" id="SSF47938">
    <property type="entry name" value="Functional domain of the splicing factor Prp18"/>
    <property type="match status" value="1"/>
</dbReference>
<dbReference type="InterPro" id="IPR000504">
    <property type="entry name" value="RRM_dom"/>
</dbReference>
<dbReference type="SUPFAM" id="SSF48452">
    <property type="entry name" value="TPR-like"/>
    <property type="match status" value="1"/>
</dbReference>
<feature type="region of interest" description="Disordered" evidence="11">
    <location>
        <begin position="1039"/>
        <end position="1072"/>
    </location>
</feature>
<dbReference type="Gene3D" id="3.30.70.330">
    <property type="match status" value="1"/>
</dbReference>
<evidence type="ECO:0000256" key="4">
    <source>
        <dbReference type="ARBA" id="ARBA00022664"/>
    </source>
</evidence>
<keyword evidence="13" id="KW-1185">Reference proteome</keyword>
<protein>
    <recommendedName>
        <fullName evidence="3">Pre-mRNA-splicing factor 18</fullName>
    </recommendedName>
    <alternativeName>
        <fullName evidence="9">PRP18 homolog</fullName>
    </alternativeName>
</protein>
<sequence>MRAEMERKRKHIAEIEIKGDGTKYFKRCDLAAKQEQDYINKLKQKQGLKEVRDDAVSFVSKRNSSTSESGSSNNMAQQQRAAASRVVDDKLPLQEVRRRLRERGQPIILFAETENDIRARLLKLEIEQPDMKEGWKNEMQTAMRDVDNELVKVIEGSLNNSAKHDVDLPSSFHDNWEKIEEQATLLGVGNDPHRDCDIILSMFQYLLARWGKVLNKRDDETKKSAAGKLEASIHKQTVMNLKPLLNSLENHSCNNDIRHHLTKICRLLILDRNYILANNAYMEMAIGNSPWPVGVTRSDLMYMKNECFNCITVLFLDYMHMSGEMDLDVSMKEVDSVEEVDMDMDNLDEKIEATREEIVQNPYNISLHEKLISLLRRNGDLQELNEARNQMAKLFPLSSKMWIEWIQDERSAETDASNIEKLFERAVFDSNSLDTWVEYVQWACGVDVLTARTVFESAITAIGLRVDIGGMLWESFLDFEEAILAGLNGADEEKQRTVVISLYKRALRVPHVDLLETWERYLAFAEGNVDEEIQAVYESSATAMKELAQHEMKLAETEDSLDTFYEYLQFEIGENVSNFLCPIISLEYISFIIGKGDPCRIQSFYERILDKYAQDEGVWLGYGKWCENSLKIHTSLSEWFVGEWDSHGEYRRNWAWFAFTKLGDVVKIGRKIWEDILASGGGRLAERWLEAIRLERQFGDVQIARKLLYKALNSVSDHPNIIFEYIIQFEREEGTLEQLDKALEKVNAQAIHRANRPQKQKDDAGKSKLQREEQKSKQTERVMDRKRHGLESSNAPVAKKTPTPPTQNLLNQPLVSSPSKDKDGFAMPMLPVKRKVLNFVKTFDLTYSSAPTSPLSDLSIEPGQSKEENSESRKFTVFVSNLDFKVTSDKIKQVLDGVVDVRLIYRGMSKLHKGYGYVDFDNEDDMRNALAKDRVPIDGRPMLISENNPEKRVGFKYKTGLEKTKIFVRNVHYDCSEDQLNKYSVNSDLLKTCASLHRKLSVALSNPPKKSDPPTIISDDFITDGRKGRSSMLQLVPRVVKKSPGMSNGSAASKSVPTSMSNDQFRQFLNNK</sequence>
<evidence type="ECO:0000256" key="3">
    <source>
        <dbReference type="ARBA" id="ARBA00018242"/>
    </source>
</evidence>
<feature type="region of interest" description="Disordered" evidence="11">
    <location>
        <begin position="1004"/>
        <end position="1023"/>
    </location>
</feature>
<comment type="similarity">
    <text evidence="2">Belongs to the PRP18 family.</text>
</comment>
<dbReference type="GO" id="GO:0003723">
    <property type="term" value="F:RNA binding"/>
    <property type="evidence" value="ECO:0007669"/>
    <property type="project" value="UniProtKB-UniRule"/>
</dbReference>
<feature type="region of interest" description="Disordered" evidence="11">
    <location>
        <begin position="751"/>
        <end position="822"/>
    </location>
</feature>
<name>A0A1I7WEZ9_HETBA</name>
<feature type="compositionally biased region" description="Polar residues" evidence="11">
    <location>
        <begin position="807"/>
        <end position="818"/>
    </location>
</feature>
<evidence type="ECO:0000313" key="14">
    <source>
        <dbReference type="WBParaSite" id="Hba_03541"/>
    </source>
</evidence>
<keyword evidence="4" id="KW-0507">mRNA processing</keyword>
<keyword evidence="8" id="KW-0539">Nucleus</keyword>
<dbReference type="Gene3D" id="1.25.40.10">
    <property type="entry name" value="Tetratricopeptide repeat domain"/>
    <property type="match status" value="2"/>
</dbReference>
<dbReference type="InterPro" id="IPR039979">
    <property type="entry name" value="PRPF18"/>
</dbReference>
<dbReference type="PROSITE" id="PS50102">
    <property type="entry name" value="RRM"/>
    <property type="match status" value="1"/>
</dbReference>